<feature type="domain" description="Poly-beta-hydroxybutyrate polymerase N-terminal" evidence="4">
    <location>
        <begin position="13"/>
        <end position="54"/>
    </location>
</feature>
<evidence type="ECO:0000256" key="1">
    <source>
        <dbReference type="ARBA" id="ARBA00022679"/>
    </source>
</evidence>
<reference evidence="5 6" key="1">
    <citation type="submission" date="2020-05" db="EMBL/GenBank/DDBJ databases">
        <title>FDA dAtabase for Regulatory Grade micrObial Sequences (FDA-ARGOS): Supporting development and validation of Infectious Disease Dx tests.</title>
        <authorList>
            <person name="Sproer C."/>
            <person name="Gronow S."/>
            <person name="Severitt S."/>
            <person name="Schroder I."/>
            <person name="Tallon L."/>
            <person name="Sadzewicz L."/>
            <person name="Zhao X."/>
            <person name="Vavikolanu K."/>
            <person name="Mehta A."/>
            <person name="Aluvathingal J."/>
            <person name="Nadendla S."/>
            <person name="Myers T."/>
            <person name="Yan Y."/>
            <person name="Sichtig H."/>
        </authorList>
    </citation>
    <scope>NUCLEOTIDE SEQUENCE [LARGE SCALE GENOMIC DNA]</scope>
    <source>
        <strain evidence="5 6">FDAARGOS_787</strain>
    </source>
</reference>
<proteinExistence type="predicted"/>
<evidence type="ECO:0000313" key="6">
    <source>
        <dbReference type="Proteomes" id="UP000509782"/>
    </source>
</evidence>
<evidence type="ECO:0000313" key="5">
    <source>
        <dbReference type="EMBL" id="QKQ46959.1"/>
    </source>
</evidence>
<keyword evidence="2" id="KW-0012">Acyltransferase</keyword>
<dbReference type="RefSeq" id="WP_062680300.1">
    <property type="nucleotide sequence ID" value="NZ_BLWG01000657.1"/>
</dbReference>
<dbReference type="EMBL" id="CP054569">
    <property type="protein sequence ID" value="QKQ46959.1"/>
    <property type="molecule type" value="Genomic_DNA"/>
</dbReference>
<dbReference type="InterPro" id="IPR022211">
    <property type="entry name" value="PHBC_N"/>
</dbReference>
<dbReference type="Gene3D" id="3.40.50.1820">
    <property type="entry name" value="alpha/beta hydrolase"/>
    <property type="match status" value="1"/>
</dbReference>
<dbReference type="GO" id="GO:0016746">
    <property type="term" value="F:acyltransferase activity"/>
    <property type="evidence" value="ECO:0007669"/>
    <property type="project" value="UniProtKB-KW"/>
</dbReference>
<feature type="domain" description="Poly-beta-hydroxybutyrate polymerase N-terminal" evidence="3">
    <location>
        <begin position="90"/>
        <end position="258"/>
    </location>
</feature>
<dbReference type="InterPro" id="IPR029058">
    <property type="entry name" value="AB_hydrolase_fold"/>
</dbReference>
<dbReference type="Pfam" id="PF07167">
    <property type="entry name" value="PhaC_N"/>
    <property type="match status" value="1"/>
</dbReference>
<organism evidence="5 6">
    <name type="scientific">Achromobacter denitrificans</name>
    <name type="common">Alcaligenes denitrificans</name>
    <dbReference type="NCBI Taxonomy" id="32002"/>
    <lineage>
        <taxon>Bacteria</taxon>
        <taxon>Pseudomonadati</taxon>
        <taxon>Pseudomonadota</taxon>
        <taxon>Betaproteobacteria</taxon>
        <taxon>Burkholderiales</taxon>
        <taxon>Alcaligenaceae</taxon>
        <taxon>Achromobacter</taxon>
    </lineage>
</organism>
<evidence type="ECO:0000259" key="3">
    <source>
        <dbReference type="Pfam" id="PF07167"/>
    </source>
</evidence>
<name>A0A6J5AX49_ACHDE</name>
<gene>
    <name evidence="5" type="ORF">FOC81_09750</name>
</gene>
<evidence type="ECO:0000259" key="4">
    <source>
        <dbReference type="Pfam" id="PF12551"/>
    </source>
</evidence>
<dbReference type="GO" id="GO:0042619">
    <property type="term" value="P:poly-hydroxybutyrate biosynthetic process"/>
    <property type="evidence" value="ECO:0007669"/>
    <property type="project" value="InterPro"/>
</dbReference>
<dbReference type="AlphaFoldDB" id="A0A6J5AX49"/>
<sequence length="581" mass="63830">MSKRRATPPPDKTAQALDTAAKAALARWTASLSPAAGLLAWTDWAAHLANAPGKRLALTELALHQAGLLGQYLLARLVAGDAASAAPPADRRFADPAWGRWPFNLYRQQFELAQQWWEAATSDVPGVDPHHAQVAAFAARQWLDVLSPGNAMLTNPVVIRQTWQEGGANLVRGARNAAEDAMRELGGQPPAGAEHFRPGKEVAVTPGKVVFRNRLIELLQYEPATGAVHPEPVLVVPAWIMKYYILDLSPHNSLIRYLVGQGYTVFCVSWKNPDASYRDLGMDDYLELGIAAALDAVETILPRRRVHATGYCLGGTLLAIAAAAMARDGDHRLASLSLFTAQTDFSEPGELGLFIDESQVSMLEAQMARTGYLRAGQMAGAFQMLRSYDLLWSRMVNDYLLGQRRPMSDLMAWNADATRMPARMHGQYLRRLFLDNDLAQNRYEVGGRPVMLGDLRLPIFSVSTETDHVAPWRSVYKLHYLSPAPLTFVLTTGGHNAGIVSEPGHPRRAYRILCRAANHASLTADDWLAEVPQQEGSWWPAWVEWLDSHSGPADVKPPAMGAPRRNLPVLGPAPGTYVLEK</sequence>
<accession>A0A6J5AX49</accession>
<evidence type="ECO:0000256" key="2">
    <source>
        <dbReference type="ARBA" id="ARBA00023315"/>
    </source>
</evidence>
<protein>
    <submittedName>
        <fullName evidence="5">Polyhydroxyalkanoic acid synthase</fullName>
    </submittedName>
</protein>
<dbReference type="GeneID" id="92845881"/>
<dbReference type="InterPro" id="IPR010941">
    <property type="entry name" value="PhaC_N"/>
</dbReference>
<dbReference type="Proteomes" id="UP000509782">
    <property type="component" value="Chromosome"/>
</dbReference>
<dbReference type="PANTHER" id="PTHR36837">
    <property type="entry name" value="POLY(3-HYDROXYALKANOATE) POLYMERASE SUBUNIT PHAC"/>
    <property type="match status" value="1"/>
</dbReference>
<dbReference type="Pfam" id="PF12551">
    <property type="entry name" value="PHBC_N"/>
    <property type="match status" value="1"/>
</dbReference>
<dbReference type="InterPro" id="IPR051321">
    <property type="entry name" value="PHA/PHB_synthase"/>
</dbReference>
<dbReference type="PANTHER" id="PTHR36837:SF5">
    <property type="entry name" value="POLY-3-HYDROXYBUTYRATE SYNTHASE"/>
    <property type="match status" value="1"/>
</dbReference>
<dbReference type="SUPFAM" id="SSF53474">
    <property type="entry name" value="alpha/beta-Hydrolases"/>
    <property type="match status" value="1"/>
</dbReference>
<keyword evidence="1" id="KW-0808">Transferase</keyword>